<gene>
    <name evidence="1" type="ORF">HD841_003220</name>
</gene>
<sequence length="117" mass="13151">MIAAVPRRYEALAFIMQRIVADGCSPSFDEIADELGVGKTRARGLVDELIAEEILDRPVGRQRSFRIRDVARSRNLLVEVLNRLGWTDSVPLGVLDQPCSNEQLQILPPFEHLPDVE</sequence>
<dbReference type="RefSeq" id="WP_179509838.1">
    <property type="nucleotide sequence ID" value="NZ_JACCBY010000005.1"/>
</dbReference>
<dbReference type="AlphaFoldDB" id="A0A7Y9K314"/>
<keyword evidence="2" id="KW-1185">Reference proteome</keyword>
<protein>
    <submittedName>
        <fullName evidence="1">SOS-response transcriptional repressor LexA</fullName>
    </submittedName>
</protein>
<dbReference type="EMBL" id="JACCBY010000005">
    <property type="protein sequence ID" value="NYD91412.1"/>
    <property type="molecule type" value="Genomic_DNA"/>
</dbReference>
<dbReference type="SUPFAM" id="SSF46785">
    <property type="entry name" value="Winged helix' DNA-binding domain"/>
    <property type="match status" value="1"/>
</dbReference>
<organism evidence="1 2">
    <name type="scientific">Sphingomonas melonis</name>
    <dbReference type="NCBI Taxonomy" id="152682"/>
    <lineage>
        <taxon>Bacteria</taxon>
        <taxon>Pseudomonadati</taxon>
        <taxon>Pseudomonadota</taxon>
        <taxon>Alphaproteobacteria</taxon>
        <taxon>Sphingomonadales</taxon>
        <taxon>Sphingomonadaceae</taxon>
        <taxon>Sphingomonas</taxon>
    </lineage>
</organism>
<comment type="caution">
    <text evidence="1">The sequence shown here is derived from an EMBL/GenBank/DDBJ whole genome shotgun (WGS) entry which is preliminary data.</text>
</comment>
<reference evidence="1 2" key="1">
    <citation type="submission" date="2020-08" db="EMBL/GenBank/DDBJ databases">
        <title>The Agave Microbiome: Exploring the role of microbial communities in plant adaptations to desert environments.</title>
        <authorList>
            <person name="Partida-Martinez L.P."/>
        </authorList>
    </citation>
    <scope>NUCLEOTIDE SEQUENCE [LARGE SCALE GENOMIC DNA]</scope>
    <source>
        <strain evidence="1 2">AS2.3</strain>
    </source>
</reference>
<evidence type="ECO:0000313" key="1">
    <source>
        <dbReference type="EMBL" id="NYD91412.1"/>
    </source>
</evidence>
<accession>A0A7Y9K314</accession>
<name>A0A7Y9K314_9SPHN</name>
<proteinExistence type="predicted"/>
<evidence type="ECO:0000313" key="2">
    <source>
        <dbReference type="Proteomes" id="UP000517753"/>
    </source>
</evidence>
<dbReference type="InterPro" id="IPR036388">
    <property type="entry name" value="WH-like_DNA-bd_sf"/>
</dbReference>
<dbReference type="Proteomes" id="UP000517753">
    <property type="component" value="Unassembled WGS sequence"/>
</dbReference>
<dbReference type="InterPro" id="IPR036390">
    <property type="entry name" value="WH_DNA-bd_sf"/>
</dbReference>
<dbReference type="Gene3D" id="1.10.10.10">
    <property type="entry name" value="Winged helix-like DNA-binding domain superfamily/Winged helix DNA-binding domain"/>
    <property type="match status" value="1"/>
</dbReference>